<evidence type="ECO:0000256" key="1">
    <source>
        <dbReference type="ARBA" id="ARBA00022679"/>
    </source>
</evidence>
<dbReference type="InterPro" id="IPR014721">
    <property type="entry name" value="Ribsml_uS5_D2-typ_fold_subgr"/>
</dbReference>
<proteinExistence type="predicted"/>
<dbReference type="EMBL" id="AACRQU010000003">
    <property type="protein sequence ID" value="EAL8416197.1"/>
    <property type="molecule type" value="Genomic_DNA"/>
</dbReference>
<organism evidence="7 8">
    <name type="scientific">Campylobacter coli</name>
    <dbReference type="NCBI Taxonomy" id="195"/>
    <lineage>
        <taxon>Bacteria</taxon>
        <taxon>Pseudomonadati</taxon>
        <taxon>Campylobacterota</taxon>
        <taxon>Epsilonproteobacteria</taxon>
        <taxon>Campylobacterales</taxon>
        <taxon>Campylobacteraceae</taxon>
        <taxon>Campylobacter</taxon>
    </lineage>
</organism>
<reference evidence="7 8" key="1">
    <citation type="submission" date="2018-08" db="EMBL/GenBank/DDBJ databases">
        <authorList>
            <consortium name="NARMS: The National Antimicrobial Resistance Monitoring System"/>
        </authorList>
    </citation>
    <scope>NUCLEOTIDE SEQUENCE [LARGE SCALE GENOMIC DNA]</scope>
    <source>
        <strain evidence="7 8">FSIS11812579</strain>
    </source>
</reference>
<gene>
    <name evidence="7" type="ORF">DYF97_02035</name>
</gene>
<dbReference type="RefSeq" id="WP_002797708.1">
    <property type="nucleotide sequence ID" value="NZ_AANOQZ020000001.1"/>
</dbReference>
<dbReference type="PANTHER" id="PTHR43527:SF2">
    <property type="entry name" value="4-DIPHOSPHOCYTIDYL-2-C-METHYL-D-ERYTHRITOL KINASE, CHLOROPLASTIC"/>
    <property type="match status" value="1"/>
</dbReference>
<protein>
    <recommendedName>
        <fullName evidence="5">4-(cytidine 5'-diphospho)-2-C-methyl-D-erythritol kinase</fullName>
        <ecNumber evidence="5">2.7.1.148</ecNumber>
    </recommendedName>
</protein>
<dbReference type="GO" id="GO:0050515">
    <property type="term" value="F:4-(cytidine 5'-diphospho)-2-C-methyl-D-erythritol kinase activity"/>
    <property type="evidence" value="ECO:0007669"/>
    <property type="project" value="UniProtKB-UniRule"/>
</dbReference>
<evidence type="ECO:0000256" key="5">
    <source>
        <dbReference type="NCBIfam" id="TIGR00154"/>
    </source>
</evidence>
<dbReference type="NCBIfam" id="TIGR00154">
    <property type="entry name" value="ispE"/>
    <property type="match status" value="1"/>
</dbReference>
<dbReference type="PANTHER" id="PTHR43527">
    <property type="entry name" value="4-DIPHOSPHOCYTIDYL-2-C-METHYL-D-ERYTHRITOL KINASE, CHLOROPLASTIC"/>
    <property type="match status" value="1"/>
</dbReference>
<evidence type="ECO:0000256" key="3">
    <source>
        <dbReference type="ARBA" id="ARBA00022777"/>
    </source>
</evidence>
<evidence type="ECO:0000256" key="4">
    <source>
        <dbReference type="ARBA" id="ARBA00022840"/>
    </source>
</evidence>
<comment type="caution">
    <text evidence="7">The sequence shown here is derived from an EMBL/GenBank/DDBJ whole genome shotgun (WGS) entry which is preliminary data.</text>
</comment>
<evidence type="ECO:0000313" key="8">
    <source>
        <dbReference type="Proteomes" id="UP000333665"/>
    </source>
</evidence>
<feature type="domain" description="GHMP kinase N-terminal" evidence="6">
    <location>
        <begin position="62"/>
        <end position="145"/>
    </location>
</feature>
<dbReference type="InterPro" id="IPR006204">
    <property type="entry name" value="GHMP_kinase_N_dom"/>
</dbReference>
<dbReference type="GO" id="GO:0005524">
    <property type="term" value="F:ATP binding"/>
    <property type="evidence" value="ECO:0007669"/>
    <property type="project" value="UniProtKB-KW"/>
</dbReference>
<evidence type="ECO:0000256" key="2">
    <source>
        <dbReference type="ARBA" id="ARBA00022741"/>
    </source>
</evidence>
<dbReference type="Pfam" id="PF00288">
    <property type="entry name" value="GHMP_kinases_N"/>
    <property type="match status" value="1"/>
</dbReference>
<name>A0A3H9TD03_CAMCO</name>
<dbReference type="InterPro" id="IPR020568">
    <property type="entry name" value="Ribosomal_Su5_D2-typ_SF"/>
</dbReference>
<sequence length="256" mass="29167">MKAYAKANIFLKLVGFDKRRYHLLESRFILLKNLFDEIHIVEKSSNSPKGFEIISNFNCEDNIITKAYHLLCQNGYQNELEEFFKTKSLKLIKNIPTCAGLGGGSSDCASFLMLINEELNLKLSTQKLIELSTQLGSDIAFFLSGFESANVSGCGEIIEEFNDTIPSLEWVFPEVSCQTKKVYDEFDKGEIDFEKNILEAKIYKDLNTKELLETFKNTQLNDLFTPCVTLYPKMFLFLEQGFFLSGSGSSVFKVHQ</sequence>
<evidence type="ECO:0000313" key="7">
    <source>
        <dbReference type="EMBL" id="EAL8416197.1"/>
    </source>
</evidence>
<dbReference type="InterPro" id="IPR004424">
    <property type="entry name" value="IspE"/>
</dbReference>
<keyword evidence="2" id="KW-0547">Nucleotide-binding</keyword>
<dbReference type="SUPFAM" id="SSF54211">
    <property type="entry name" value="Ribosomal protein S5 domain 2-like"/>
    <property type="match status" value="1"/>
</dbReference>
<keyword evidence="4" id="KW-0067">ATP-binding</keyword>
<keyword evidence="1 7" id="KW-0808">Transferase</keyword>
<dbReference type="SUPFAM" id="SSF55060">
    <property type="entry name" value="GHMP Kinase, C-terminal domain"/>
    <property type="match status" value="1"/>
</dbReference>
<dbReference type="NCBIfam" id="NF003216">
    <property type="entry name" value="PRK04181.1"/>
    <property type="match status" value="1"/>
</dbReference>
<dbReference type="InterPro" id="IPR036554">
    <property type="entry name" value="GHMP_kinase_C_sf"/>
</dbReference>
<keyword evidence="3 7" id="KW-0418">Kinase</keyword>
<dbReference type="PIRSF" id="PIRSF010376">
    <property type="entry name" value="IspE"/>
    <property type="match status" value="1"/>
</dbReference>
<dbReference type="Gene3D" id="3.30.230.10">
    <property type="match status" value="1"/>
</dbReference>
<evidence type="ECO:0000259" key="6">
    <source>
        <dbReference type="Pfam" id="PF00288"/>
    </source>
</evidence>
<dbReference type="AlphaFoldDB" id="A0A3H9TD03"/>
<dbReference type="Gene3D" id="3.30.70.890">
    <property type="entry name" value="GHMP kinase, C-terminal domain"/>
    <property type="match status" value="1"/>
</dbReference>
<dbReference type="Proteomes" id="UP000333665">
    <property type="component" value="Unassembled WGS sequence"/>
</dbReference>
<accession>A0A3H9TD03</accession>
<dbReference type="EC" id="2.7.1.148" evidence="5"/>
<dbReference type="GO" id="GO:0016114">
    <property type="term" value="P:terpenoid biosynthetic process"/>
    <property type="evidence" value="ECO:0007669"/>
    <property type="project" value="UniProtKB-UniRule"/>
</dbReference>